<comment type="caution">
    <text evidence="1">The sequence shown here is derived from an EMBL/GenBank/DDBJ whole genome shotgun (WGS) entry which is preliminary data.</text>
</comment>
<proteinExistence type="predicted"/>
<dbReference type="InterPro" id="IPR004622">
    <property type="entry name" value="DNA_pol_HolB"/>
</dbReference>
<evidence type="ECO:0000313" key="2">
    <source>
        <dbReference type="Proteomes" id="UP000249522"/>
    </source>
</evidence>
<dbReference type="GO" id="GO:0006261">
    <property type="term" value="P:DNA-templated DNA replication"/>
    <property type="evidence" value="ECO:0007669"/>
    <property type="project" value="TreeGrafter"/>
</dbReference>
<dbReference type="PANTHER" id="PTHR11669:SF8">
    <property type="entry name" value="DNA POLYMERASE III SUBUNIT DELTA"/>
    <property type="match status" value="1"/>
</dbReference>
<protein>
    <submittedName>
        <fullName evidence="1">DNA polymerase III subunit delta</fullName>
    </submittedName>
</protein>
<dbReference type="RefSeq" id="WP_111147695.1">
    <property type="nucleotide sequence ID" value="NZ_QKRB01000048.1"/>
</dbReference>
<dbReference type="Pfam" id="PF13177">
    <property type="entry name" value="DNA_pol3_delta2"/>
    <property type="match status" value="1"/>
</dbReference>
<reference evidence="1 2" key="1">
    <citation type="submission" date="2018-06" db="EMBL/GenBank/DDBJ databases">
        <title>Paenibacillus imtechensis sp. nov.</title>
        <authorList>
            <person name="Pinnaka A.K."/>
            <person name="Singh H."/>
            <person name="Kaur M."/>
        </authorList>
    </citation>
    <scope>NUCLEOTIDE SEQUENCE [LARGE SCALE GENOMIC DNA]</scope>
    <source>
        <strain evidence="1 2">SMB1</strain>
    </source>
</reference>
<dbReference type="InterPro" id="IPR027417">
    <property type="entry name" value="P-loop_NTPase"/>
</dbReference>
<dbReference type="Gene3D" id="3.40.50.300">
    <property type="entry name" value="P-loop containing nucleotide triphosphate hydrolases"/>
    <property type="match status" value="1"/>
</dbReference>
<dbReference type="SUPFAM" id="SSF52540">
    <property type="entry name" value="P-loop containing nucleoside triphosphate hydrolases"/>
    <property type="match status" value="1"/>
</dbReference>
<dbReference type="PANTHER" id="PTHR11669">
    <property type="entry name" value="REPLICATION FACTOR C / DNA POLYMERASE III GAMMA-TAU SUBUNIT"/>
    <property type="match status" value="1"/>
</dbReference>
<dbReference type="NCBIfam" id="TIGR00678">
    <property type="entry name" value="holB"/>
    <property type="match status" value="1"/>
</dbReference>
<keyword evidence="2" id="KW-1185">Reference proteome</keyword>
<dbReference type="InterPro" id="IPR050238">
    <property type="entry name" value="DNA_Rep/Repair_Clamp_Loader"/>
</dbReference>
<gene>
    <name evidence="1" type="primary">holB</name>
    <name evidence="1" type="ORF">DNH61_16035</name>
</gene>
<sequence>MSFQTIPGQGKAKRILQTALRREQVSHAYLFSGPQGTGREAAALAFAQALFCEKAGDDACGECLACRKFMHGNEPDLHRIVPEGASIKIDQIRELQRDMSYRAGNTKRKVYIMEQAEKMTLQAANGLLKFLEEPASAVVAILITENSHAVLPTIRSRAQLVPFLPVSRSEMLEQLLQEGQPELLARAAVQLASGLDASRRLIQQEGFAETRNVVIQLGKDSLERFSSAIVTAGQQVFKSGLDYSSDLLIALLVLWYKDLLHIQAGRKQDLVYIDQTDWLSKRAFQRPPETWVRHMELALEAGRRIRAHVSPQLALEQFLVSIQEG</sequence>
<accession>A0A2W1L6J3</accession>
<evidence type="ECO:0000313" key="1">
    <source>
        <dbReference type="EMBL" id="PZD94886.1"/>
    </source>
</evidence>
<dbReference type="AlphaFoldDB" id="A0A2W1L6J3"/>
<name>A0A2W1L6J3_9BACL</name>
<dbReference type="GO" id="GO:0008408">
    <property type="term" value="F:3'-5' exonuclease activity"/>
    <property type="evidence" value="ECO:0007669"/>
    <property type="project" value="InterPro"/>
</dbReference>
<dbReference type="Proteomes" id="UP000249522">
    <property type="component" value="Unassembled WGS sequence"/>
</dbReference>
<dbReference type="FunFam" id="3.40.50.300:FF:001255">
    <property type="entry name" value="DNA polymerase III subunit delta"/>
    <property type="match status" value="1"/>
</dbReference>
<dbReference type="GO" id="GO:0003887">
    <property type="term" value="F:DNA-directed DNA polymerase activity"/>
    <property type="evidence" value="ECO:0007669"/>
    <property type="project" value="InterPro"/>
</dbReference>
<organism evidence="1 2">
    <name type="scientific">Paenibacillus sambharensis</name>
    <dbReference type="NCBI Taxonomy" id="1803190"/>
    <lineage>
        <taxon>Bacteria</taxon>
        <taxon>Bacillati</taxon>
        <taxon>Bacillota</taxon>
        <taxon>Bacilli</taxon>
        <taxon>Bacillales</taxon>
        <taxon>Paenibacillaceae</taxon>
        <taxon>Paenibacillus</taxon>
    </lineage>
</organism>
<dbReference type="OrthoDB" id="9810148at2"/>
<dbReference type="EMBL" id="QKRB01000048">
    <property type="protein sequence ID" value="PZD94886.1"/>
    <property type="molecule type" value="Genomic_DNA"/>
</dbReference>